<feature type="compositionally biased region" description="Low complexity" evidence="11">
    <location>
        <begin position="553"/>
        <end position="568"/>
    </location>
</feature>
<dbReference type="Pfam" id="PF00999">
    <property type="entry name" value="Na_H_Exchanger"/>
    <property type="match status" value="1"/>
</dbReference>
<feature type="transmembrane region" description="Helical" evidence="12">
    <location>
        <begin position="208"/>
        <end position="234"/>
    </location>
</feature>
<keyword evidence="15" id="KW-1185">Reference proteome</keyword>
<keyword evidence="2" id="KW-0813">Transport</keyword>
<dbReference type="Gene3D" id="6.10.140.1330">
    <property type="match status" value="1"/>
</dbReference>
<sequence>MDEGQEGTAGSVLPLVISLVVAIWLSHVVHLRKLAYLTEATVALLVGVVAGGAAFLYYSWWRGERLPSSLVELNTEVFFDCLLPPIIFQCGFSVKKKAFFRNFMTLLLLGVVGTWMTAAMVATGTSYVLKWLDMRSDLVRSSLSLGAIFSASDSVAALQVLDQDRSPMLFSLLFGEGVVNDAVSIVLLRAVQGIRKSSQLNADTLSLIALNFGQLFVLSLLLGAAVGLFSAWFIKRTFVHHSTDREVAAVALLGFVAYQLAEGLHLSGIFSVFFCGIVMSHYTWHALSPSARVVTVYLFRILSFAAELFLFIYAGVTMWSITLWRDSEEFTKGMLIQASTVLALVLVPSVLVARALTVAPLVLLANLWRPKACKISLREGAVIWWGGAMRGAITVALAFKTYTTHGIDAPQENQIFIFASMTSVIIFTVVLGAITSRLVGWLLGSDDLTPGTTMPTLPSMDPDTLNTPLLAALQRSLHWSRHSHVYRLWHYIDEHWLYPLFGGRAPKPDCYRSPPPSPGRQVIRDVMGPVMFNKSRPGDRTPPATQAGGAAGPSGAAAGVPPSVAVGSTRPGKRVDPFHMRPAQSDGTEVGATLVAAGRAASRGAPTVLSVHPEALDMQPSDGIEELFEHAGSGRLDSEQSQQIDWGNSAAFGEAALLAEGAPSGSWDSAGGTRLLSGALQAEQQAAQQAQQVGGQQVAVTLPRASPFQGVPSYPLCSPPASP</sequence>
<keyword evidence="8" id="KW-0739">Sodium transport</keyword>
<accession>A0A2P6TXE8</accession>
<dbReference type="InterPro" id="IPR018422">
    <property type="entry name" value="Cation/H_exchanger_CPA1"/>
</dbReference>
<evidence type="ECO:0000313" key="15">
    <source>
        <dbReference type="Proteomes" id="UP000239899"/>
    </source>
</evidence>
<feature type="transmembrane region" description="Helical" evidence="12">
    <location>
        <begin position="106"/>
        <end position="129"/>
    </location>
</feature>
<comment type="catalytic activity">
    <reaction evidence="9">
        <text>Na(+)(in) + H(+)(out) = Na(+)(out) + H(+)(in)</text>
        <dbReference type="Rhea" id="RHEA:29419"/>
        <dbReference type="ChEBI" id="CHEBI:15378"/>
        <dbReference type="ChEBI" id="CHEBI:29101"/>
    </reaction>
</comment>
<evidence type="ECO:0000256" key="7">
    <source>
        <dbReference type="ARBA" id="ARBA00023136"/>
    </source>
</evidence>
<dbReference type="GO" id="GO:0005886">
    <property type="term" value="C:plasma membrane"/>
    <property type="evidence" value="ECO:0007669"/>
    <property type="project" value="TreeGrafter"/>
</dbReference>
<evidence type="ECO:0000256" key="2">
    <source>
        <dbReference type="ARBA" id="ARBA00022448"/>
    </source>
</evidence>
<proteinExistence type="predicted"/>
<evidence type="ECO:0000256" key="8">
    <source>
        <dbReference type="ARBA" id="ARBA00023201"/>
    </source>
</evidence>
<feature type="region of interest" description="Disordered" evidence="11">
    <location>
        <begin position="532"/>
        <end position="575"/>
    </location>
</feature>
<evidence type="ECO:0000256" key="3">
    <source>
        <dbReference type="ARBA" id="ARBA00022692"/>
    </source>
</evidence>
<feature type="transmembrane region" description="Helical" evidence="12">
    <location>
        <begin position="380"/>
        <end position="403"/>
    </location>
</feature>
<dbReference type="GO" id="GO:0015386">
    <property type="term" value="F:potassium:proton antiporter activity"/>
    <property type="evidence" value="ECO:0007669"/>
    <property type="project" value="TreeGrafter"/>
</dbReference>
<protein>
    <submittedName>
        <fullName evidence="14">Sodium hydrogen exchanger 2</fullName>
    </submittedName>
</protein>
<organism evidence="14 15">
    <name type="scientific">Chlorella sorokiniana</name>
    <name type="common">Freshwater green alga</name>
    <dbReference type="NCBI Taxonomy" id="3076"/>
    <lineage>
        <taxon>Eukaryota</taxon>
        <taxon>Viridiplantae</taxon>
        <taxon>Chlorophyta</taxon>
        <taxon>core chlorophytes</taxon>
        <taxon>Trebouxiophyceae</taxon>
        <taxon>Chlorellales</taxon>
        <taxon>Chlorellaceae</taxon>
        <taxon>Chlorella clade</taxon>
        <taxon>Chlorella</taxon>
    </lineage>
</organism>
<feature type="transmembrane region" description="Helical" evidence="12">
    <location>
        <begin position="415"/>
        <end position="434"/>
    </location>
</feature>
<keyword evidence="5" id="KW-0915">Sodium</keyword>
<evidence type="ECO:0000256" key="9">
    <source>
        <dbReference type="ARBA" id="ARBA00047524"/>
    </source>
</evidence>
<keyword evidence="4 12" id="KW-1133">Transmembrane helix</keyword>
<evidence type="ECO:0000256" key="11">
    <source>
        <dbReference type="SAM" id="MobiDB-lite"/>
    </source>
</evidence>
<dbReference type="InterPro" id="IPR006153">
    <property type="entry name" value="Cation/H_exchanger_TM"/>
</dbReference>
<comment type="catalytic activity">
    <reaction evidence="10">
        <text>K(+)(in) + H(+)(out) = K(+)(out) + H(+)(in)</text>
        <dbReference type="Rhea" id="RHEA:29467"/>
        <dbReference type="ChEBI" id="CHEBI:15378"/>
        <dbReference type="ChEBI" id="CHEBI:29103"/>
    </reaction>
</comment>
<feature type="transmembrane region" description="Helical" evidence="12">
    <location>
        <begin position="341"/>
        <end position="368"/>
    </location>
</feature>
<evidence type="ECO:0000259" key="13">
    <source>
        <dbReference type="Pfam" id="PF00999"/>
    </source>
</evidence>
<keyword evidence="6" id="KW-0406">Ion transport</keyword>
<dbReference type="GO" id="GO:0098719">
    <property type="term" value="P:sodium ion import across plasma membrane"/>
    <property type="evidence" value="ECO:0007669"/>
    <property type="project" value="TreeGrafter"/>
</dbReference>
<dbReference type="GO" id="GO:0051453">
    <property type="term" value="P:regulation of intracellular pH"/>
    <property type="evidence" value="ECO:0007669"/>
    <property type="project" value="TreeGrafter"/>
</dbReference>
<dbReference type="Proteomes" id="UP000239899">
    <property type="component" value="Unassembled WGS sequence"/>
</dbReference>
<dbReference type="GO" id="GO:0015385">
    <property type="term" value="F:sodium:proton antiporter activity"/>
    <property type="evidence" value="ECO:0007669"/>
    <property type="project" value="InterPro"/>
</dbReference>
<evidence type="ECO:0000256" key="5">
    <source>
        <dbReference type="ARBA" id="ARBA00023053"/>
    </source>
</evidence>
<feature type="transmembrane region" description="Helical" evidence="12">
    <location>
        <begin position="297"/>
        <end position="321"/>
    </location>
</feature>
<dbReference type="OrthoDB" id="196264at2759"/>
<dbReference type="EMBL" id="LHPG02000004">
    <property type="protein sequence ID" value="PRW58736.1"/>
    <property type="molecule type" value="Genomic_DNA"/>
</dbReference>
<feature type="transmembrane region" description="Helical" evidence="12">
    <location>
        <begin position="36"/>
        <end position="57"/>
    </location>
</feature>
<dbReference type="InterPro" id="IPR004709">
    <property type="entry name" value="NaH_exchanger"/>
</dbReference>
<dbReference type="PANTHER" id="PTHR10110:SF197">
    <property type="entry name" value="SODIUM_HYDROGEN EXCHANGER"/>
    <property type="match status" value="1"/>
</dbReference>
<evidence type="ECO:0000313" key="14">
    <source>
        <dbReference type="EMBL" id="PRW58736.1"/>
    </source>
</evidence>
<evidence type="ECO:0000256" key="1">
    <source>
        <dbReference type="ARBA" id="ARBA00004141"/>
    </source>
</evidence>
<comment type="caution">
    <text evidence="14">The sequence shown here is derived from an EMBL/GenBank/DDBJ whole genome shotgun (WGS) entry which is preliminary data.</text>
</comment>
<dbReference type="AlphaFoldDB" id="A0A2P6TXE8"/>
<keyword evidence="3 12" id="KW-0812">Transmembrane</keyword>
<evidence type="ECO:0000256" key="10">
    <source>
        <dbReference type="ARBA" id="ARBA00047912"/>
    </source>
</evidence>
<feature type="transmembrane region" description="Helical" evidence="12">
    <location>
        <begin position="12"/>
        <end position="29"/>
    </location>
</feature>
<reference evidence="14 15" key="1">
    <citation type="journal article" date="2018" name="Plant J.">
        <title>Genome sequences of Chlorella sorokiniana UTEX 1602 and Micractinium conductrix SAG 241.80: implications to maltose excretion by a green alga.</title>
        <authorList>
            <person name="Arriola M.B."/>
            <person name="Velmurugan N."/>
            <person name="Zhang Y."/>
            <person name="Plunkett M.H."/>
            <person name="Hondzo H."/>
            <person name="Barney B.M."/>
        </authorList>
    </citation>
    <scope>NUCLEOTIDE SEQUENCE [LARGE SCALE GENOMIC DNA]</scope>
    <source>
        <strain evidence="15">UTEX 1602</strain>
    </source>
</reference>
<feature type="domain" description="Cation/H+ exchanger transmembrane" evidence="13">
    <location>
        <begin position="21"/>
        <end position="434"/>
    </location>
</feature>
<name>A0A2P6TXE8_CHLSO</name>
<gene>
    <name evidence="14" type="ORF">C2E21_2367</name>
</gene>
<dbReference type="PRINTS" id="PR01084">
    <property type="entry name" value="NAHEXCHNGR"/>
</dbReference>
<feature type="transmembrane region" description="Helical" evidence="12">
    <location>
        <begin position="267"/>
        <end position="285"/>
    </location>
</feature>
<keyword evidence="7 12" id="KW-0472">Membrane</keyword>
<evidence type="ECO:0000256" key="4">
    <source>
        <dbReference type="ARBA" id="ARBA00022989"/>
    </source>
</evidence>
<evidence type="ECO:0000256" key="12">
    <source>
        <dbReference type="SAM" id="Phobius"/>
    </source>
</evidence>
<evidence type="ECO:0000256" key="6">
    <source>
        <dbReference type="ARBA" id="ARBA00023065"/>
    </source>
</evidence>
<comment type="subcellular location">
    <subcellularLocation>
        <location evidence="1">Membrane</location>
        <topology evidence="1">Multi-pass membrane protein</topology>
    </subcellularLocation>
</comment>
<dbReference type="PANTHER" id="PTHR10110">
    <property type="entry name" value="SODIUM/HYDROGEN EXCHANGER"/>
    <property type="match status" value="1"/>
</dbReference>